<evidence type="ECO:0000313" key="8">
    <source>
        <dbReference type="Proteomes" id="UP000005238"/>
    </source>
</evidence>
<feature type="chain" id="PRO_5013379640" description="RxLR effector protein" evidence="6">
    <location>
        <begin position="16"/>
        <end position="104"/>
    </location>
</feature>
<sequence>MRVTHFLLLIAVTCAASWSTIATAESSVQTKNLVTDPHHELANEGHRYLKGRKHTAETGAEEEERLLGLGKLKSFFHKLANNNKFNKNYIAKYKAKLDKVDLGI</sequence>
<evidence type="ECO:0000256" key="4">
    <source>
        <dbReference type="ARBA" id="ARBA00022729"/>
    </source>
</evidence>
<comment type="subcellular location">
    <subcellularLocation>
        <location evidence="1 5">Secreted</location>
    </subcellularLocation>
</comment>
<dbReference type="EMBL" id="DS566099">
    <property type="status" value="NOT_ANNOTATED_CDS"/>
    <property type="molecule type" value="Genomic_DNA"/>
</dbReference>
<name>H3H1E5_PHYRM</name>
<dbReference type="EnsemblProtists" id="Phyra84057">
    <property type="protein sequence ID" value="Phyra84057"/>
    <property type="gene ID" value="Phyra84057"/>
</dbReference>
<keyword evidence="4 6" id="KW-0732">Signal</keyword>
<feature type="signal peptide" evidence="6">
    <location>
        <begin position="1"/>
        <end position="15"/>
    </location>
</feature>
<comment type="function">
    <text evidence="5">Effector that suppresses plant defense responses during pathogen infection.</text>
</comment>
<keyword evidence="8" id="KW-1185">Reference proteome</keyword>
<dbReference type="HOGENOM" id="CLU_178111_0_0_1"/>
<comment type="domain">
    <text evidence="5">The RxLR-dEER motif acts to carry the protein into the host cell cytoplasm through binding to cell surface phosphatidylinositol-3-phosphate.</text>
</comment>
<dbReference type="Pfam" id="PF16810">
    <property type="entry name" value="RXLR"/>
    <property type="match status" value="1"/>
</dbReference>
<dbReference type="VEuPathDB" id="FungiDB:KRP23_8283"/>
<dbReference type="VEuPathDB" id="FungiDB:KRP22_12844"/>
<accession>H3H1E5</accession>
<keyword evidence="3 5" id="KW-0964">Secreted</keyword>
<protein>
    <recommendedName>
        <fullName evidence="5">RxLR effector protein</fullName>
    </recommendedName>
</protein>
<dbReference type="InterPro" id="IPR031825">
    <property type="entry name" value="RXLR"/>
</dbReference>
<proteinExistence type="inferred from homology"/>
<evidence type="ECO:0000256" key="6">
    <source>
        <dbReference type="SAM" id="SignalP"/>
    </source>
</evidence>
<dbReference type="InParanoid" id="H3H1E5"/>
<organism evidence="7 8">
    <name type="scientific">Phytophthora ramorum</name>
    <name type="common">Sudden oak death agent</name>
    <dbReference type="NCBI Taxonomy" id="164328"/>
    <lineage>
        <taxon>Eukaryota</taxon>
        <taxon>Sar</taxon>
        <taxon>Stramenopiles</taxon>
        <taxon>Oomycota</taxon>
        <taxon>Peronosporomycetes</taxon>
        <taxon>Peronosporales</taxon>
        <taxon>Peronosporaceae</taxon>
        <taxon>Phytophthora</taxon>
    </lineage>
</organism>
<reference evidence="8" key="1">
    <citation type="journal article" date="2006" name="Science">
        <title>Phytophthora genome sequences uncover evolutionary origins and mechanisms of pathogenesis.</title>
        <authorList>
            <person name="Tyler B.M."/>
            <person name="Tripathy S."/>
            <person name="Zhang X."/>
            <person name="Dehal P."/>
            <person name="Jiang R.H."/>
            <person name="Aerts A."/>
            <person name="Arredondo F.D."/>
            <person name="Baxter L."/>
            <person name="Bensasson D."/>
            <person name="Beynon J.L."/>
            <person name="Chapman J."/>
            <person name="Damasceno C.M."/>
            <person name="Dorrance A.E."/>
            <person name="Dou D."/>
            <person name="Dickerman A.W."/>
            <person name="Dubchak I.L."/>
            <person name="Garbelotto M."/>
            <person name="Gijzen M."/>
            <person name="Gordon S.G."/>
            <person name="Govers F."/>
            <person name="Grunwald N.J."/>
            <person name="Huang W."/>
            <person name="Ivors K.L."/>
            <person name="Jones R.W."/>
            <person name="Kamoun S."/>
            <person name="Krampis K."/>
            <person name="Lamour K.H."/>
            <person name="Lee M.K."/>
            <person name="McDonald W.H."/>
            <person name="Medina M."/>
            <person name="Meijer H.J."/>
            <person name="Nordberg E.K."/>
            <person name="Maclean D.J."/>
            <person name="Ospina-Giraldo M.D."/>
            <person name="Morris P.F."/>
            <person name="Phuntumart V."/>
            <person name="Putnam N.H."/>
            <person name="Rash S."/>
            <person name="Rose J.K."/>
            <person name="Sakihama Y."/>
            <person name="Salamov A.A."/>
            <person name="Savidor A."/>
            <person name="Scheuring C.F."/>
            <person name="Smith B.M."/>
            <person name="Sobral B.W."/>
            <person name="Terry A."/>
            <person name="Torto-Alalibo T.A."/>
            <person name="Win J."/>
            <person name="Xu Z."/>
            <person name="Zhang H."/>
            <person name="Grigoriev I.V."/>
            <person name="Rokhsar D.S."/>
            <person name="Boore J.L."/>
        </authorList>
    </citation>
    <scope>NUCLEOTIDE SEQUENCE [LARGE SCALE GENOMIC DNA]</scope>
    <source>
        <strain evidence="8">Pr102</strain>
    </source>
</reference>
<evidence type="ECO:0000256" key="1">
    <source>
        <dbReference type="ARBA" id="ARBA00004613"/>
    </source>
</evidence>
<evidence type="ECO:0000256" key="2">
    <source>
        <dbReference type="ARBA" id="ARBA00010400"/>
    </source>
</evidence>
<dbReference type="Proteomes" id="UP000005238">
    <property type="component" value="Unassembled WGS sequence"/>
</dbReference>
<reference evidence="7" key="2">
    <citation type="submission" date="2015-06" db="UniProtKB">
        <authorList>
            <consortium name="EnsemblProtists"/>
        </authorList>
    </citation>
    <scope>IDENTIFICATION</scope>
    <source>
        <strain evidence="7">Pr102</strain>
    </source>
</reference>
<evidence type="ECO:0000256" key="5">
    <source>
        <dbReference type="RuleBase" id="RU367124"/>
    </source>
</evidence>
<evidence type="ECO:0000313" key="7">
    <source>
        <dbReference type="EnsemblProtists" id="Phyra84057"/>
    </source>
</evidence>
<evidence type="ECO:0000256" key="3">
    <source>
        <dbReference type="ARBA" id="ARBA00022525"/>
    </source>
</evidence>
<comment type="similarity">
    <text evidence="2 5">Belongs to the RxLR effector family.</text>
</comment>
<dbReference type="AlphaFoldDB" id="H3H1E5"/>